<evidence type="ECO:0000313" key="4">
    <source>
        <dbReference type="Proteomes" id="UP000293852"/>
    </source>
</evidence>
<keyword evidence="4" id="KW-1185">Reference proteome</keyword>
<evidence type="ECO:0000313" key="3">
    <source>
        <dbReference type="EMBL" id="RZS62839.1"/>
    </source>
</evidence>
<dbReference type="AlphaFoldDB" id="A0A4Q7M9E8"/>
<sequence>MGHRVRRGAAVLGALILLGGVGCSPDGRGPDGSRFDGSSPAGVASADTEVTDSPPEPSPTPSRVVVKPERPAAMDDDGPAGAEAAAVYFVKLDSYTQATGDTAEWEAMSHEVCGFCAGRLAQAQRIAERGDAFVGGELCAEVRHTYRMDLPTGIWPIDLDIAESPTRIIRPDGTVAFETGESRYVKRVEVARRHGAWVVFTVGSIPES</sequence>
<feature type="region of interest" description="Disordered" evidence="1">
    <location>
        <begin position="27"/>
        <end position="79"/>
    </location>
</feature>
<dbReference type="PROSITE" id="PS51257">
    <property type="entry name" value="PROKAR_LIPOPROTEIN"/>
    <property type="match status" value="1"/>
</dbReference>
<dbReference type="InterPro" id="IPR046281">
    <property type="entry name" value="DUF6318"/>
</dbReference>
<reference evidence="3 4" key="1">
    <citation type="submission" date="2019-02" db="EMBL/GenBank/DDBJ databases">
        <title>Sequencing the genomes of 1000 actinobacteria strains.</title>
        <authorList>
            <person name="Klenk H.-P."/>
        </authorList>
    </citation>
    <scope>NUCLEOTIDE SEQUENCE [LARGE SCALE GENOMIC DNA]</scope>
    <source>
        <strain evidence="3 4">DSM 16932</strain>
    </source>
</reference>
<gene>
    <name evidence="3" type="ORF">EV386_3192</name>
</gene>
<feature type="domain" description="DUF6318" evidence="2">
    <location>
        <begin position="61"/>
        <end position="200"/>
    </location>
</feature>
<evidence type="ECO:0000256" key="1">
    <source>
        <dbReference type="SAM" id="MobiDB-lite"/>
    </source>
</evidence>
<name>A0A4Q7M9E8_9MICO</name>
<dbReference type="EMBL" id="SGWX01000001">
    <property type="protein sequence ID" value="RZS62839.1"/>
    <property type="molecule type" value="Genomic_DNA"/>
</dbReference>
<accession>A0A4Q7M9E8</accession>
<proteinExistence type="predicted"/>
<dbReference type="Pfam" id="PF19843">
    <property type="entry name" value="DUF6318"/>
    <property type="match status" value="1"/>
</dbReference>
<protein>
    <recommendedName>
        <fullName evidence="2">DUF6318 domain-containing protein</fullName>
    </recommendedName>
</protein>
<comment type="caution">
    <text evidence="3">The sequence shown here is derived from an EMBL/GenBank/DDBJ whole genome shotgun (WGS) entry which is preliminary data.</text>
</comment>
<evidence type="ECO:0000259" key="2">
    <source>
        <dbReference type="Pfam" id="PF19843"/>
    </source>
</evidence>
<dbReference type="Proteomes" id="UP000293852">
    <property type="component" value="Unassembled WGS sequence"/>
</dbReference>
<organism evidence="3 4">
    <name type="scientific">Xylanimonas ulmi</name>
    <dbReference type="NCBI Taxonomy" id="228973"/>
    <lineage>
        <taxon>Bacteria</taxon>
        <taxon>Bacillati</taxon>
        <taxon>Actinomycetota</taxon>
        <taxon>Actinomycetes</taxon>
        <taxon>Micrococcales</taxon>
        <taxon>Promicromonosporaceae</taxon>
        <taxon>Xylanimonas</taxon>
    </lineage>
</organism>